<keyword evidence="2" id="KW-0812">Transmembrane</keyword>
<feature type="compositionally biased region" description="Pro residues" evidence="1">
    <location>
        <begin position="12"/>
        <end position="27"/>
    </location>
</feature>
<organism evidence="4 5">
    <name type="scientific">Streptomyces coelicolor (strain ATCC BAA-471 / A3(2) / M145)</name>
    <dbReference type="NCBI Taxonomy" id="100226"/>
    <lineage>
        <taxon>Bacteria</taxon>
        <taxon>Bacillati</taxon>
        <taxon>Actinomycetota</taxon>
        <taxon>Actinomycetes</taxon>
        <taxon>Kitasatosporales</taxon>
        <taxon>Streptomycetaceae</taxon>
        <taxon>Streptomyces</taxon>
        <taxon>Streptomyces albidoflavus group</taxon>
    </lineage>
</organism>
<dbReference type="EMBL" id="AL645882">
    <property type="protein sequence ID" value="CAC44337.1"/>
    <property type="molecule type" value="Genomic_DNA"/>
</dbReference>
<dbReference type="OrthoDB" id="9791166at2"/>
<proteinExistence type="predicted"/>
<dbReference type="RefSeq" id="WP_011027496.1">
    <property type="nucleotide sequence ID" value="NC_003888.3"/>
</dbReference>
<feature type="transmembrane region" description="Helical" evidence="2">
    <location>
        <begin position="208"/>
        <end position="226"/>
    </location>
</feature>
<feature type="compositionally biased region" description="Polar residues" evidence="1">
    <location>
        <begin position="1"/>
        <end position="11"/>
    </location>
</feature>
<dbReference type="Pfam" id="PF03413">
    <property type="entry name" value="PepSY"/>
    <property type="match status" value="1"/>
</dbReference>
<sequence>MSTTSEASSPEGTPPAGSPDGTSPPAPSDDTAPTASATASAPAAPEMAGGTTDRRTRSGWWPLLTRLHFYAGVLIAPFLLVAALTGLAYTAVPQLDQLVYSEQLRVEKVGDTAKPLTEQIAAARKAHPEGSIASVIPPEAPDHTTKVVLSVPELAEQDKQRTVYVDPYTGEVRGALTTWFGSTPLATWLDDLHRHLHLGETGRLYSELAASWLWVLVLGGLLLWFGRRRAYAGGSKRNTLLPERGARGVRRSRGLHAVTGVWISAGLLVLSATGLTWSAHAGERFTELRTSLSAYAPELDTSLSGGADGNAGHDHSGGHEAATSGGLPAGLTVDQVLEKARAAGLDGPVEISTPADDRSTWSVAQTDGLWPVRMDQAAVDPHTGEVTARVEWADHPVLAKLSTLGVRAHMGTLFGLANQIVLAVIALGLTTGIVLGYRMWWQRRPTRGDRRAPVGRAPARGTWRQLPWPALAVAAPLIIAVGWAFPLLGWSLLAFLVLDALLGLIHRRRADHAAVRA</sequence>
<feature type="transmembrane region" description="Helical" evidence="2">
    <location>
        <begin position="466"/>
        <end position="484"/>
    </location>
</feature>
<dbReference type="PhylomeDB" id="Q93J57"/>
<feature type="region of interest" description="Disordered" evidence="1">
    <location>
        <begin position="1"/>
        <end position="57"/>
    </location>
</feature>
<feature type="transmembrane region" description="Helical" evidence="2">
    <location>
        <begin position="490"/>
        <end position="506"/>
    </location>
</feature>
<evidence type="ECO:0000259" key="3">
    <source>
        <dbReference type="Pfam" id="PF03413"/>
    </source>
</evidence>
<dbReference type="eggNOG" id="COG3182">
    <property type="taxonomic scope" value="Bacteria"/>
</dbReference>
<dbReference type="InterPro" id="IPR005625">
    <property type="entry name" value="PepSY-ass_TM"/>
</dbReference>
<accession>Q93J57</accession>
<keyword evidence="5" id="KW-1185">Reference proteome</keyword>
<dbReference type="KEGG" id="sco:SCO0987"/>
<dbReference type="AlphaFoldDB" id="Q93J57"/>
<reference evidence="4 5" key="1">
    <citation type="journal article" date="1996" name="Mol. Microbiol.">
        <title>A set of ordered cosmids and a detailed genetic and physical map for the 8 Mb Streptomyces coelicolor A3(2) chromosome.</title>
        <authorList>
            <person name="Redenbach M."/>
            <person name="Kieser H.M."/>
            <person name="Denapaite D."/>
            <person name="Eichner A."/>
            <person name="Cullum J."/>
            <person name="Kinashi H."/>
            <person name="Hopwood D.A."/>
        </authorList>
    </citation>
    <scope>NUCLEOTIDE SEQUENCE [LARGE SCALE GENOMIC DNA]</scope>
    <source>
        <strain evidence="5">ATCC BAA-471 / A3(2) / M145</strain>
    </source>
</reference>
<evidence type="ECO:0000256" key="1">
    <source>
        <dbReference type="SAM" id="MobiDB-lite"/>
    </source>
</evidence>
<keyword evidence="2" id="KW-1133">Transmembrane helix</keyword>
<dbReference type="InParanoid" id="Q93J57"/>
<dbReference type="Pfam" id="PF03929">
    <property type="entry name" value="PepSY_TM"/>
    <property type="match status" value="1"/>
</dbReference>
<evidence type="ECO:0000313" key="5">
    <source>
        <dbReference type="Proteomes" id="UP000001973"/>
    </source>
</evidence>
<dbReference type="HOGENOM" id="CLU_031962_3_1_11"/>
<feature type="region of interest" description="Disordered" evidence="1">
    <location>
        <begin position="303"/>
        <end position="325"/>
    </location>
</feature>
<dbReference type="EMBL" id="AL939107">
    <property type="protein sequence ID" value="CAC44337.1"/>
    <property type="molecule type" value="Genomic_DNA"/>
</dbReference>
<dbReference type="PANTHER" id="PTHR34219">
    <property type="entry name" value="IRON-REGULATED INNER MEMBRANE PROTEIN-RELATED"/>
    <property type="match status" value="1"/>
</dbReference>
<feature type="domain" description="PepSY" evidence="3">
    <location>
        <begin position="115"/>
        <end position="174"/>
    </location>
</feature>
<feature type="compositionally biased region" description="Low complexity" evidence="1">
    <location>
        <begin position="28"/>
        <end position="45"/>
    </location>
</feature>
<reference evidence="4 5" key="2">
    <citation type="journal article" date="2002" name="Nature">
        <title>Complete genome sequence of the model actinomycete Streptomyces coelicolor A3(2).</title>
        <authorList>
            <person name="Bentley S.D."/>
            <person name="Chater K.F."/>
            <person name="Cerdeno-Tarraga A.M."/>
            <person name="Challis G.L."/>
            <person name="Thomson N.R."/>
            <person name="James K.D."/>
            <person name="Harris D.E."/>
            <person name="Quail M.A."/>
            <person name="Kieser H."/>
            <person name="Harper D."/>
            <person name="Bateman A."/>
            <person name="Brown S."/>
            <person name="Chandra G."/>
            <person name="Chen C.W."/>
            <person name="Collins M."/>
            <person name="Cronin A."/>
            <person name="Fraser A."/>
            <person name="Goble A."/>
            <person name="Hidalgo J."/>
            <person name="Hornsby T."/>
            <person name="Howarth S."/>
            <person name="Huang C.H."/>
            <person name="Kieser T."/>
            <person name="Larke L."/>
            <person name="Murphy L."/>
            <person name="Oliver K."/>
            <person name="O'Neil S."/>
            <person name="Rabbinowitsch E."/>
            <person name="Rajandream M.A."/>
            <person name="Rutherford K."/>
            <person name="Rutter S."/>
            <person name="Seeger K."/>
            <person name="Saunders D."/>
            <person name="Sharp S."/>
            <person name="Squares R."/>
            <person name="Squares S."/>
            <person name="Taylor K."/>
            <person name="Warren T."/>
            <person name="Wietzorrek A."/>
            <person name="Woodward J."/>
            <person name="Barrell B.G."/>
            <person name="Parkhill J."/>
            <person name="Hopwood D.A."/>
        </authorList>
    </citation>
    <scope>NUCLEOTIDE SEQUENCE [LARGE SCALE GENOMIC DNA]</scope>
    <source>
        <strain evidence="5">ATCC BAA-471 / A3(2) / M145</strain>
    </source>
</reference>
<gene>
    <name evidence="4" type="ordered locus">SCO0987</name>
    <name evidence="4" type="ORF">SCBAC19F3.14</name>
</gene>
<evidence type="ECO:0000313" key="4">
    <source>
        <dbReference type="EMBL" id="CAC44337.1"/>
    </source>
</evidence>
<feature type="transmembrane region" description="Helical" evidence="2">
    <location>
        <begin position="67"/>
        <end position="92"/>
    </location>
</feature>
<keyword evidence="2" id="KW-0472">Membrane</keyword>
<feature type="transmembrane region" description="Helical" evidence="2">
    <location>
        <begin position="254"/>
        <end position="277"/>
    </location>
</feature>
<dbReference type="PATRIC" id="fig|100226.15.peg.985"/>
<dbReference type="STRING" id="100226.gene:17758570"/>
<name>Q93J57_STRCO</name>
<dbReference type="PaxDb" id="100226-SCO0987"/>
<dbReference type="InterPro" id="IPR025711">
    <property type="entry name" value="PepSY"/>
</dbReference>
<dbReference type="PANTHER" id="PTHR34219:SF1">
    <property type="entry name" value="PEPSY DOMAIN-CONTAINING PROTEIN"/>
    <property type="match status" value="1"/>
</dbReference>
<feature type="transmembrane region" description="Helical" evidence="2">
    <location>
        <begin position="420"/>
        <end position="441"/>
    </location>
</feature>
<protein>
    <submittedName>
        <fullName evidence="4">Integral membrane protein</fullName>
    </submittedName>
</protein>
<evidence type="ECO:0000256" key="2">
    <source>
        <dbReference type="SAM" id="Phobius"/>
    </source>
</evidence>
<dbReference type="Proteomes" id="UP000001973">
    <property type="component" value="Chromosome"/>
</dbReference>